<protein>
    <submittedName>
        <fullName evidence="3">Uncharacterized protein</fullName>
    </submittedName>
</protein>
<feature type="signal peptide" evidence="2">
    <location>
        <begin position="1"/>
        <end position="20"/>
    </location>
</feature>
<evidence type="ECO:0000313" key="5">
    <source>
        <dbReference type="Proteomes" id="UP000030742"/>
    </source>
</evidence>
<gene>
    <name evidence="4" type="ORF">D910_08786</name>
    <name evidence="3" type="ORF">YQE_01894</name>
</gene>
<feature type="chain" id="PRO_5009707663" evidence="2">
    <location>
        <begin position="21"/>
        <end position="73"/>
    </location>
</feature>
<feature type="non-terminal residue" evidence="3">
    <location>
        <position position="1"/>
    </location>
</feature>
<organism evidence="3">
    <name type="scientific">Dendroctonus ponderosae</name>
    <name type="common">Mountain pine beetle</name>
    <dbReference type="NCBI Taxonomy" id="77166"/>
    <lineage>
        <taxon>Eukaryota</taxon>
        <taxon>Metazoa</taxon>
        <taxon>Ecdysozoa</taxon>
        <taxon>Arthropoda</taxon>
        <taxon>Hexapoda</taxon>
        <taxon>Insecta</taxon>
        <taxon>Pterygota</taxon>
        <taxon>Neoptera</taxon>
        <taxon>Endopterygota</taxon>
        <taxon>Coleoptera</taxon>
        <taxon>Polyphaga</taxon>
        <taxon>Cucujiformia</taxon>
        <taxon>Curculionidae</taxon>
        <taxon>Scolytinae</taxon>
        <taxon>Dendroctonus</taxon>
    </lineage>
</organism>
<evidence type="ECO:0000256" key="1">
    <source>
        <dbReference type="SAM" id="MobiDB-lite"/>
    </source>
</evidence>
<sequence length="73" mass="8019">MRYMLLVLYALACLSAWAAGYPTGKSEQEPVASNRQQRQVAGDRNDVVDFGAHTGENGSFGWYADFPVYANAD</sequence>
<dbReference type="Proteomes" id="UP000030742">
    <property type="component" value="Unassembled WGS sequence"/>
</dbReference>
<dbReference type="STRING" id="77166.N6TUF4"/>
<evidence type="ECO:0000313" key="4">
    <source>
        <dbReference type="EMBL" id="ERL91456.1"/>
    </source>
</evidence>
<name>N6TUF4_DENPD</name>
<proteinExistence type="predicted"/>
<evidence type="ECO:0000256" key="2">
    <source>
        <dbReference type="SAM" id="SignalP"/>
    </source>
</evidence>
<keyword evidence="2" id="KW-0732">Signal</keyword>
<dbReference type="AlphaFoldDB" id="N6TUF4"/>
<dbReference type="EMBL" id="KB740071">
    <property type="protein sequence ID" value="ENN81688.1"/>
    <property type="molecule type" value="Genomic_DNA"/>
</dbReference>
<dbReference type="EMBL" id="KB632286">
    <property type="protein sequence ID" value="ERL91456.1"/>
    <property type="molecule type" value="Genomic_DNA"/>
</dbReference>
<feature type="region of interest" description="Disordered" evidence="1">
    <location>
        <begin position="22"/>
        <end position="44"/>
    </location>
</feature>
<accession>N6TUF4</accession>
<evidence type="ECO:0000313" key="3">
    <source>
        <dbReference type="EMBL" id="ENN81688.1"/>
    </source>
</evidence>
<reference evidence="3 5" key="1">
    <citation type="journal article" date="2013" name="Genome Biol.">
        <title>Draft genome of the mountain pine beetle, Dendroctonus ponderosae Hopkins, a major forest pest.</title>
        <authorList>
            <person name="Keeling C.I."/>
            <person name="Yuen M.M."/>
            <person name="Liao N.Y."/>
            <person name="Docking T.R."/>
            <person name="Chan S.K."/>
            <person name="Taylor G.A."/>
            <person name="Palmquist D.L."/>
            <person name="Jackman S.D."/>
            <person name="Nguyen A."/>
            <person name="Li M."/>
            <person name="Henderson H."/>
            <person name="Janes J.K."/>
            <person name="Zhao Y."/>
            <person name="Pandoh P."/>
            <person name="Moore R."/>
            <person name="Sperling F.A."/>
            <person name="Huber D.P."/>
            <person name="Birol I."/>
            <person name="Jones S.J."/>
            <person name="Bohlmann J."/>
        </authorList>
    </citation>
    <scope>NUCLEOTIDE SEQUENCE</scope>
</reference>
<dbReference type="HOGENOM" id="CLU_2761075_0_0_1"/>